<dbReference type="PANTHER" id="PTHR34216">
    <property type="match status" value="1"/>
</dbReference>
<dbReference type="GO" id="GO:0005975">
    <property type="term" value="P:carbohydrate metabolic process"/>
    <property type="evidence" value="ECO:0007669"/>
    <property type="project" value="InterPro"/>
</dbReference>
<keyword evidence="2" id="KW-0732">Signal</keyword>
<evidence type="ECO:0000313" key="4">
    <source>
        <dbReference type="EMBL" id="PIL39419.1"/>
    </source>
</evidence>
<dbReference type="Pfam" id="PF01522">
    <property type="entry name" value="Polysacc_deac_1"/>
    <property type="match status" value="1"/>
</dbReference>
<name>A0A2G8T069_9BURK</name>
<dbReference type="Gene3D" id="3.20.20.370">
    <property type="entry name" value="Glycoside hydrolase/deacetylase"/>
    <property type="match status" value="1"/>
</dbReference>
<protein>
    <submittedName>
        <fullName evidence="4">Carbohydrate esterase family protein</fullName>
    </submittedName>
</protein>
<dbReference type="GO" id="GO:0016810">
    <property type="term" value="F:hydrolase activity, acting on carbon-nitrogen (but not peptide) bonds"/>
    <property type="evidence" value="ECO:0007669"/>
    <property type="project" value="InterPro"/>
</dbReference>
<reference evidence="4 5" key="1">
    <citation type="submission" date="2017-10" db="EMBL/GenBank/DDBJ databases">
        <title>Massilia psychrophilum sp. nov., a novel purple-pigmented bacterium isolated from Tianshan glacier, Xinjiang Municipality, China.</title>
        <authorList>
            <person name="Wang H."/>
        </authorList>
    </citation>
    <scope>NUCLEOTIDE SEQUENCE [LARGE SCALE GENOMIC DNA]</scope>
    <source>
        <strain evidence="4 5">JCM 30813</strain>
    </source>
</reference>
<dbReference type="PROSITE" id="PS51677">
    <property type="entry name" value="NODB"/>
    <property type="match status" value="1"/>
</dbReference>
<gene>
    <name evidence="4" type="ORF">CR103_13000</name>
</gene>
<dbReference type="CDD" id="cd10918">
    <property type="entry name" value="CE4_NodB_like_5s_6s"/>
    <property type="match status" value="1"/>
</dbReference>
<feature type="domain" description="NodB homology" evidence="3">
    <location>
        <begin position="74"/>
        <end position="319"/>
    </location>
</feature>
<evidence type="ECO:0000256" key="2">
    <source>
        <dbReference type="ARBA" id="ARBA00022729"/>
    </source>
</evidence>
<comment type="caution">
    <text evidence="4">The sequence shown here is derived from an EMBL/GenBank/DDBJ whole genome shotgun (WGS) entry which is preliminary data.</text>
</comment>
<evidence type="ECO:0000313" key="5">
    <source>
        <dbReference type="Proteomes" id="UP000228593"/>
    </source>
</evidence>
<accession>A0A2G8T069</accession>
<dbReference type="Proteomes" id="UP000228593">
    <property type="component" value="Unassembled WGS sequence"/>
</dbReference>
<sequence length="319" mass="34799">MLGKGLMRMLSPGGKSGLSIFIYHRVLPHKDPLFPAEVDRADFDRDLHRIKSMFNVMSLLDAVHHIAAGSLPPRAACITFDDGYADNAEVALPVLQRHKLPATFFVATGFLNGGRMWNDTVIELVRRHPEGVIDASAIGLGSHEIGSTARRQQAIQALIGQLKYLPMEHRLDQVSRLVDIGGIGLPDNLMMSSAQVNELNTGGMDIGGHTVNHPILAKLPPAKARAEIAEGKQALENIIGEPVRLFAYPNGKPGADYLAEHVAMTRDLGFDGAVSTAWGAGKHTNDVFQLPRFSPWDRTPLRFALRMARNLTTQADLAI</sequence>
<dbReference type="EMBL" id="PDOB01000019">
    <property type="protein sequence ID" value="PIL39419.1"/>
    <property type="molecule type" value="Genomic_DNA"/>
</dbReference>
<evidence type="ECO:0000259" key="3">
    <source>
        <dbReference type="PROSITE" id="PS51677"/>
    </source>
</evidence>
<dbReference type="GO" id="GO:0005576">
    <property type="term" value="C:extracellular region"/>
    <property type="evidence" value="ECO:0007669"/>
    <property type="project" value="UniProtKB-SubCell"/>
</dbReference>
<proteinExistence type="predicted"/>
<dbReference type="InterPro" id="IPR011330">
    <property type="entry name" value="Glyco_hydro/deAcase_b/a-brl"/>
</dbReference>
<comment type="subcellular location">
    <subcellularLocation>
        <location evidence="1">Secreted</location>
    </subcellularLocation>
</comment>
<dbReference type="PANTHER" id="PTHR34216:SF3">
    <property type="entry name" value="POLY-BETA-1,6-N-ACETYL-D-GLUCOSAMINE N-DEACETYLASE"/>
    <property type="match status" value="1"/>
</dbReference>
<dbReference type="SUPFAM" id="SSF88713">
    <property type="entry name" value="Glycoside hydrolase/deacetylase"/>
    <property type="match status" value="1"/>
</dbReference>
<organism evidence="4 5">
    <name type="scientific">Massilia psychrophila</name>
    <dbReference type="NCBI Taxonomy" id="1603353"/>
    <lineage>
        <taxon>Bacteria</taxon>
        <taxon>Pseudomonadati</taxon>
        <taxon>Pseudomonadota</taxon>
        <taxon>Betaproteobacteria</taxon>
        <taxon>Burkholderiales</taxon>
        <taxon>Oxalobacteraceae</taxon>
        <taxon>Telluria group</taxon>
        <taxon>Massilia</taxon>
    </lineage>
</organism>
<dbReference type="OrthoDB" id="9814639at2"/>
<dbReference type="InterPro" id="IPR051398">
    <property type="entry name" value="Polysacch_Deacetylase"/>
</dbReference>
<dbReference type="InterPro" id="IPR002509">
    <property type="entry name" value="NODB_dom"/>
</dbReference>
<evidence type="ECO:0000256" key="1">
    <source>
        <dbReference type="ARBA" id="ARBA00004613"/>
    </source>
</evidence>
<dbReference type="AlphaFoldDB" id="A0A2G8T069"/>
<keyword evidence="5" id="KW-1185">Reference proteome</keyword>